<dbReference type="AlphaFoldDB" id="A0A1Y2C574"/>
<accession>A0A1Y2C574</accession>
<dbReference type="GO" id="GO:0016787">
    <property type="term" value="F:hydrolase activity"/>
    <property type="evidence" value="ECO:0007669"/>
    <property type="project" value="UniProtKB-KW"/>
</dbReference>
<keyword evidence="3" id="KW-0378">Hydrolase</keyword>
<sequence>MLLEHVSRLSPRTQIAVAAVVASVCAYSIADWKYRRATRPFKTKLPKSIVEEQVATPFGQVEVLRSSPSNPTVSVLFDFLGANGVAAYAVSMPSHGNSQRLSLFKSITATPRSTYCKVLDSVLTHISKAHPKLPPPILCGHSAGGGLVQIYLDSPEDFAKVHALVLLAAFPATGGASIFMNWFRMDPLMFTRLWSVRPPLATKALAHRAFLSEKFLIDSASGNQFYEELELVESFGWPLSLIRGTFANAENVKKRVGGRVAVIGGAEDRLMTPQVVAHTASLYGVKEILAQKCAHDVMLDVGWEDAARTLLKVLKGFN</sequence>
<dbReference type="Gene3D" id="3.40.50.1820">
    <property type="entry name" value="alpha/beta hydrolase"/>
    <property type="match status" value="1"/>
</dbReference>
<feature type="domain" description="AB hydrolase-1" evidence="2">
    <location>
        <begin position="78"/>
        <end position="300"/>
    </location>
</feature>
<organism evidence="3 4">
    <name type="scientific">Rhizoclosmatium globosum</name>
    <dbReference type="NCBI Taxonomy" id="329046"/>
    <lineage>
        <taxon>Eukaryota</taxon>
        <taxon>Fungi</taxon>
        <taxon>Fungi incertae sedis</taxon>
        <taxon>Chytridiomycota</taxon>
        <taxon>Chytridiomycota incertae sedis</taxon>
        <taxon>Chytridiomycetes</taxon>
        <taxon>Chytridiales</taxon>
        <taxon>Chytriomycetaceae</taxon>
        <taxon>Rhizoclosmatium</taxon>
    </lineage>
</organism>
<evidence type="ECO:0000313" key="4">
    <source>
        <dbReference type="Proteomes" id="UP000193642"/>
    </source>
</evidence>
<dbReference type="SUPFAM" id="SSF53474">
    <property type="entry name" value="alpha/beta-Hydrolases"/>
    <property type="match status" value="1"/>
</dbReference>
<dbReference type="InterPro" id="IPR029058">
    <property type="entry name" value="AB_hydrolase_fold"/>
</dbReference>
<keyword evidence="1" id="KW-1133">Transmembrane helix</keyword>
<gene>
    <name evidence="3" type="ORF">BCR33DRAFT_786406</name>
</gene>
<dbReference type="EMBL" id="MCGO01000029">
    <property type="protein sequence ID" value="ORY42179.1"/>
    <property type="molecule type" value="Genomic_DNA"/>
</dbReference>
<comment type="caution">
    <text evidence="3">The sequence shown here is derived from an EMBL/GenBank/DDBJ whole genome shotgun (WGS) entry which is preliminary data.</text>
</comment>
<dbReference type="InterPro" id="IPR000073">
    <property type="entry name" value="AB_hydrolase_1"/>
</dbReference>
<feature type="transmembrane region" description="Helical" evidence="1">
    <location>
        <begin position="12"/>
        <end position="30"/>
    </location>
</feature>
<name>A0A1Y2C574_9FUNG</name>
<evidence type="ECO:0000259" key="2">
    <source>
        <dbReference type="Pfam" id="PF12697"/>
    </source>
</evidence>
<evidence type="ECO:0000256" key="1">
    <source>
        <dbReference type="SAM" id="Phobius"/>
    </source>
</evidence>
<dbReference type="OrthoDB" id="8119704at2759"/>
<dbReference type="Proteomes" id="UP000193642">
    <property type="component" value="Unassembled WGS sequence"/>
</dbReference>
<protein>
    <submittedName>
        <fullName evidence="3">Alpha/beta-hydrolase</fullName>
    </submittedName>
</protein>
<keyword evidence="1" id="KW-0812">Transmembrane</keyword>
<dbReference type="STRING" id="329046.A0A1Y2C574"/>
<proteinExistence type="predicted"/>
<keyword evidence="1" id="KW-0472">Membrane</keyword>
<feature type="transmembrane region" description="Helical" evidence="1">
    <location>
        <begin position="164"/>
        <end position="183"/>
    </location>
</feature>
<reference evidence="3 4" key="1">
    <citation type="submission" date="2016-07" db="EMBL/GenBank/DDBJ databases">
        <title>Pervasive Adenine N6-methylation of Active Genes in Fungi.</title>
        <authorList>
            <consortium name="DOE Joint Genome Institute"/>
            <person name="Mondo S.J."/>
            <person name="Dannebaum R.O."/>
            <person name="Kuo R.C."/>
            <person name="Labutti K."/>
            <person name="Haridas S."/>
            <person name="Kuo A."/>
            <person name="Salamov A."/>
            <person name="Ahrendt S.R."/>
            <person name="Lipzen A."/>
            <person name="Sullivan W."/>
            <person name="Andreopoulos W.B."/>
            <person name="Clum A."/>
            <person name="Lindquist E."/>
            <person name="Daum C."/>
            <person name="Ramamoorthy G.K."/>
            <person name="Gryganskyi A."/>
            <person name="Culley D."/>
            <person name="Magnuson J.K."/>
            <person name="James T.Y."/>
            <person name="O'Malley M.A."/>
            <person name="Stajich J.E."/>
            <person name="Spatafora J.W."/>
            <person name="Visel A."/>
            <person name="Grigoriev I.V."/>
        </authorList>
    </citation>
    <scope>NUCLEOTIDE SEQUENCE [LARGE SCALE GENOMIC DNA]</scope>
    <source>
        <strain evidence="3 4">JEL800</strain>
    </source>
</reference>
<dbReference type="Pfam" id="PF12697">
    <property type="entry name" value="Abhydrolase_6"/>
    <property type="match status" value="1"/>
</dbReference>
<evidence type="ECO:0000313" key="3">
    <source>
        <dbReference type="EMBL" id="ORY42179.1"/>
    </source>
</evidence>
<keyword evidence="4" id="KW-1185">Reference proteome</keyword>